<keyword evidence="1" id="KW-1133">Transmembrane helix</keyword>
<dbReference type="Proteomes" id="UP000434209">
    <property type="component" value="Chromosome 3"/>
</dbReference>
<keyword evidence="1" id="KW-0472">Membrane</keyword>
<protein>
    <submittedName>
        <fullName evidence="3">Uncharacterized protein</fullName>
    </submittedName>
</protein>
<evidence type="ECO:0000313" key="3">
    <source>
        <dbReference type="EMBL" id="QGZ58454.1"/>
    </source>
</evidence>
<feature type="chain" id="PRO_5030721920" evidence="2">
    <location>
        <begin position="41"/>
        <end position="120"/>
    </location>
</feature>
<dbReference type="EMBL" id="CP046911">
    <property type="protein sequence ID" value="QGZ58454.1"/>
    <property type="molecule type" value="Genomic_DNA"/>
</dbReference>
<dbReference type="KEGG" id="pacp:FAZ97_26030"/>
<feature type="transmembrane region" description="Helical" evidence="1">
    <location>
        <begin position="84"/>
        <end position="107"/>
    </location>
</feature>
<dbReference type="AlphaFoldDB" id="A0A7Z2GBC0"/>
<reference evidence="3 4" key="1">
    <citation type="submission" date="2019-12" db="EMBL/GenBank/DDBJ databases">
        <title>Paraburkholderia acidiphila 7Q-K02 sp. nov and Paraburkholderia acidisoli DHF22 sp. nov., two strains isolated from forest soil.</title>
        <authorList>
            <person name="Gao Z."/>
            <person name="Qiu L."/>
        </authorList>
    </citation>
    <scope>NUCLEOTIDE SEQUENCE [LARGE SCALE GENOMIC DNA]</scope>
    <source>
        <strain evidence="3 4">7Q-K02</strain>
    </source>
</reference>
<feature type="signal peptide" evidence="2">
    <location>
        <begin position="1"/>
        <end position="40"/>
    </location>
</feature>
<organism evidence="3 4">
    <name type="scientific">Paraburkholderia acidiphila</name>
    <dbReference type="NCBI Taxonomy" id="2571747"/>
    <lineage>
        <taxon>Bacteria</taxon>
        <taxon>Pseudomonadati</taxon>
        <taxon>Pseudomonadota</taxon>
        <taxon>Betaproteobacteria</taxon>
        <taxon>Burkholderiales</taxon>
        <taxon>Burkholderiaceae</taxon>
        <taxon>Paraburkholderia</taxon>
    </lineage>
</organism>
<evidence type="ECO:0000256" key="1">
    <source>
        <dbReference type="SAM" id="Phobius"/>
    </source>
</evidence>
<sequence length="120" mass="12772">MMFVFLFPVFQRRALRAGCRRARILVAAAALACLHGFACAAAVRVAPEGARRRSLHLARRAAHTAARGALRTVHAGHPLTPTGYALLGATVVAAALVSLLCACACACEPERPLWPRSRFA</sequence>
<evidence type="ECO:0000256" key="2">
    <source>
        <dbReference type="SAM" id="SignalP"/>
    </source>
</evidence>
<name>A0A7Z2GBC0_9BURK</name>
<keyword evidence="4" id="KW-1185">Reference proteome</keyword>
<keyword evidence="1" id="KW-0812">Transmembrane</keyword>
<gene>
    <name evidence="3" type="ORF">FAZ97_26030</name>
</gene>
<dbReference type="RefSeq" id="WP_158761389.1">
    <property type="nucleotide sequence ID" value="NZ_CP046911.1"/>
</dbReference>
<evidence type="ECO:0000313" key="4">
    <source>
        <dbReference type="Proteomes" id="UP000434209"/>
    </source>
</evidence>
<accession>A0A7Z2GBC0</accession>
<proteinExistence type="predicted"/>
<keyword evidence="2" id="KW-0732">Signal</keyword>